<keyword evidence="2" id="KW-1185">Reference proteome</keyword>
<sequence>MMVRMLRSEFMLRRLTLDCLGRRKPRPTFKLQLDHCIVEFVVGCQTMQRTFSKDMIVGSAKRLQYG</sequence>
<gene>
    <name evidence="1" type="ORF">PHMEG_00032556</name>
</gene>
<comment type="caution">
    <text evidence="1">The sequence shown here is derived from an EMBL/GenBank/DDBJ whole genome shotgun (WGS) entry which is preliminary data.</text>
</comment>
<dbReference type="EMBL" id="NBNE01010944">
    <property type="protein sequence ID" value="OWY97016.1"/>
    <property type="molecule type" value="Genomic_DNA"/>
</dbReference>
<name>A0A225UWV7_9STRA</name>
<organism evidence="1 2">
    <name type="scientific">Phytophthora megakarya</name>
    <dbReference type="NCBI Taxonomy" id="4795"/>
    <lineage>
        <taxon>Eukaryota</taxon>
        <taxon>Sar</taxon>
        <taxon>Stramenopiles</taxon>
        <taxon>Oomycota</taxon>
        <taxon>Peronosporomycetes</taxon>
        <taxon>Peronosporales</taxon>
        <taxon>Peronosporaceae</taxon>
        <taxon>Phytophthora</taxon>
    </lineage>
</organism>
<evidence type="ECO:0000313" key="2">
    <source>
        <dbReference type="Proteomes" id="UP000198211"/>
    </source>
</evidence>
<dbReference type="AlphaFoldDB" id="A0A225UWV7"/>
<accession>A0A225UWV7</accession>
<evidence type="ECO:0000313" key="1">
    <source>
        <dbReference type="EMBL" id="OWY97016.1"/>
    </source>
</evidence>
<proteinExistence type="predicted"/>
<reference evidence="2" key="1">
    <citation type="submission" date="2017-03" db="EMBL/GenBank/DDBJ databases">
        <title>Phytopthora megakarya and P. palmivora, two closely related causual agents of cacao black pod achieved similar genome size and gene model numbers by different mechanisms.</title>
        <authorList>
            <person name="Ali S."/>
            <person name="Shao J."/>
            <person name="Larry D.J."/>
            <person name="Kronmiller B."/>
            <person name="Shen D."/>
            <person name="Strem M.D."/>
            <person name="Melnick R.L."/>
            <person name="Guiltinan M.J."/>
            <person name="Tyler B.M."/>
            <person name="Meinhardt L.W."/>
            <person name="Bailey B.A."/>
        </authorList>
    </citation>
    <scope>NUCLEOTIDE SEQUENCE [LARGE SCALE GENOMIC DNA]</scope>
    <source>
        <strain evidence="2">zdho120</strain>
    </source>
</reference>
<dbReference type="OrthoDB" id="120604at2759"/>
<protein>
    <submittedName>
        <fullName evidence="1">Uncharacterized protein</fullName>
    </submittedName>
</protein>
<dbReference type="Proteomes" id="UP000198211">
    <property type="component" value="Unassembled WGS sequence"/>
</dbReference>